<dbReference type="GO" id="GO:0008270">
    <property type="term" value="F:zinc ion binding"/>
    <property type="evidence" value="ECO:0007669"/>
    <property type="project" value="UniProtKB-KW"/>
</dbReference>
<feature type="compositionally biased region" description="Basic and acidic residues" evidence="5">
    <location>
        <begin position="156"/>
        <end position="169"/>
    </location>
</feature>
<dbReference type="InterPro" id="IPR006564">
    <property type="entry name" value="Znf_PMZ"/>
</dbReference>
<sequence>MARTKFTRNGKTVTIFGGMRNFEYGSEEAVQSKKNESEEVVQPSKKGEGSVSEPKKSAKEGGNRGASVSQSSPGRSRKSKRVEAKTMVASPEKVTRRGTPYGSPVASPEKVTRRGTPYGGSTPSPRQMKKQKVTGGSTRNSKTKDDDVDDVDDREECPQKETKELNPRSEEEEFGDIGDDGTLALEDGMLALEDGRLDVEEDDGFAGIEEGNCGDLGLHFGEEARNDDCEVDEDEGDDYAWDEDKIPDPMSSDDENEEEMIPAEAYRADTDPEELLLLGKVFSDAEDFKHTCLRYTLKTRYNIKFYRSSSLKMGAKCAAEMRDDESPCPWMVYCSYDRRKQKLMVKTYVNDHRCEKTGHSRILKRSAIASLFAERLRLNPKITAKEIQAEILREYKMEVKENSCIKAKTKLMRERRKTHEEHFDKILDYQAEIFRSNPGSTMDIETIPGATVGSKQRFYRLYMCFQAQKESWKKTCRPVIGLDGAFLKWDIKGQLLAAVGRDGDNRIVPIAWAVVEIENDTNWDWFVQHLAMDLGLELGKGFVVMSDKQKGLVKAVHNLLPEAEHRQCCRHIYENWRKGGKDLRLQKFFWYIARCYTPGMFNYNMDELKRYDPGAHASLVKTKPETWSRAFFKIGSNCNDNLNNLCESFNKTIREARKKPLLDMLEEIRRQCMTRNYLRSKMATARKTRFTEKTQKELARVEEKSKECTLRWAIGPETEVEDQEQTYVVSLERETCACRSWQMNGIPCIHAAKVILGAKRKLSEFVAPCYTTNQWRETYSYGISPLNGMIEWPQTNRLGVIPPPNRNGKPGRPKNHDRKKGTNETVSTTKLSRANRIMTCSNCKEEGHYKNTCRKAFVPSSPKKPRGRPRKYQVRDYILKSHKLKPPKLNPHNLTHHKLPKLTPHKLKHHDGKFLNLPKHHRLERGEDGSLRTTLLFVV</sequence>
<dbReference type="PANTHER" id="PTHR31973">
    <property type="entry name" value="POLYPROTEIN, PUTATIVE-RELATED"/>
    <property type="match status" value="1"/>
</dbReference>
<dbReference type="PROSITE" id="PS50966">
    <property type="entry name" value="ZF_SWIM"/>
    <property type="match status" value="1"/>
</dbReference>
<feature type="domain" description="SWIM-type" evidence="6">
    <location>
        <begin position="727"/>
        <end position="759"/>
    </location>
</feature>
<name>A0A9W3BV24_RAPSA</name>
<feature type="region of interest" description="Disordered" evidence="5">
    <location>
        <begin position="228"/>
        <end position="256"/>
    </location>
</feature>
<keyword evidence="3" id="KW-0862">Zinc</keyword>
<proteinExistence type="predicted"/>
<dbReference type="Proteomes" id="UP000504610">
    <property type="component" value="Chromosome 6"/>
</dbReference>
<reference evidence="7" key="1">
    <citation type="journal article" date="2019" name="Database">
        <title>The radish genome database (RadishGD): an integrated information resource for radish genomics.</title>
        <authorList>
            <person name="Yu H.J."/>
            <person name="Baek S."/>
            <person name="Lee Y.J."/>
            <person name="Cho A."/>
            <person name="Mun J.H."/>
        </authorList>
    </citation>
    <scope>NUCLEOTIDE SEQUENCE [LARGE SCALE GENOMIC DNA]</scope>
    <source>
        <strain evidence="7">cv. WK10039</strain>
    </source>
</reference>
<feature type="compositionally biased region" description="Acidic residues" evidence="5">
    <location>
        <begin position="146"/>
        <end position="155"/>
    </location>
</feature>
<accession>A0A9W3BV24</accession>
<evidence type="ECO:0000256" key="4">
    <source>
        <dbReference type="PROSITE-ProRule" id="PRU00325"/>
    </source>
</evidence>
<dbReference type="InterPro" id="IPR018289">
    <property type="entry name" value="MULE_transposase_dom"/>
</dbReference>
<dbReference type="AlphaFoldDB" id="A0A9W3BV24"/>
<feature type="region of interest" description="Disordered" evidence="5">
    <location>
        <begin position="800"/>
        <end position="826"/>
    </location>
</feature>
<dbReference type="KEGG" id="rsz:108809736"/>
<gene>
    <name evidence="8" type="primary">LOC108809736</name>
</gene>
<dbReference type="Pfam" id="PF04434">
    <property type="entry name" value="SWIM"/>
    <property type="match status" value="1"/>
</dbReference>
<feature type="compositionally biased region" description="Acidic residues" evidence="5">
    <location>
        <begin position="170"/>
        <end position="179"/>
    </location>
</feature>
<dbReference type="SMART" id="SM00575">
    <property type="entry name" value="ZnF_PMZ"/>
    <property type="match status" value="1"/>
</dbReference>
<feature type="compositionally biased region" description="Basic and acidic residues" evidence="5">
    <location>
        <begin position="45"/>
        <end position="62"/>
    </location>
</feature>
<evidence type="ECO:0000313" key="8">
    <source>
        <dbReference type="RefSeq" id="XP_056843134.1"/>
    </source>
</evidence>
<dbReference type="RefSeq" id="XP_056843134.1">
    <property type="nucleotide sequence ID" value="XM_056987154.1"/>
</dbReference>
<dbReference type="Gene3D" id="4.10.60.10">
    <property type="entry name" value="Zinc finger, CCHC-type"/>
    <property type="match status" value="1"/>
</dbReference>
<evidence type="ECO:0000259" key="6">
    <source>
        <dbReference type="PROSITE" id="PS50966"/>
    </source>
</evidence>
<keyword evidence="7" id="KW-1185">Reference proteome</keyword>
<evidence type="ECO:0000256" key="1">
    <source>
        <dbReference type="ARBA" id="ARBA00022723"/>
    </source>
</evidence>
<evidence type="ECO:0000313" key="7">
    <source>
        <dbReference type="Proteomes" id="UP000504610"/>
    </source>
</evidence>
<dbReference type="PANTHER" id="PTHR31973:SF187">
    <property type="entry name" value="MUTATOR TRANSPOSASE MUDRA PROTEIN"/>
    <property type="match status" value="1"/>
</dbReference>
<keyword evidence="1" id="KW-0479">Metal-binding</keyword>
<evidence type="ECO:0000256" key="5">
    <source>
        <dbReference type="SAM" id="MobiDB-lite"/>
    </source>
</evidence>
<protein>
    <submittedName>
        <fullName evidence="8">Uncharacterized protein LOC108809736</fullName>
    </submittedName>
</protein>
<evidence type="ECO:0000256" key="2">
    <source>
        <dbReference type="ARBA" id="ARBA00022771"/>
    </source>
</evidence>
<feature type="region of interest" description="Disordered" evidence="5">
    <location>
        <begin position="27"/>
        <end position="182"/>
    </location>
</feature>
<reference evidence="8" key="2">
    <citation type="submission" date="2025-08" db="UniProtKB">
        <authorList>
            <consortium name="RefSeq"/>
        </authorList>
    </citation>
    <scope>IDENTIFICATION</scope>
    <source>
        <tissue evidence="8">Leaf</tissue>
    </source>
</reference>
<feature type="compositionally biased region" description="Basic residues" evidence="5">
    <location>
        <begin position="809"/>
        <end position="819"/>
    </location>
</feature>
<dbReference type="OrthoDB" id="1711274at2759"/>
<organism evidence="7 8">
    <name type="scientific">Raphanus sativus</name>
    <name type="common">Radish</name>
    <name type="synonym">Raphanus raphanistrum var. sativus</name>
    <dbReference type="NCBI Taxonomy" id="3726"/>
    <lineage>
        <taxon>Eukaryota</taxon>
        <taxon>Viridiplantae</taxon>
        <taxon>Streptophyta</taxon>
        <taxon>Embryophyta</taxon>
        <taxon>Tracheophyta</taxon>
        <taxon>Spermatophyta</taxon>
        <taxon>Magnoliopsida</taxon>
        <taxon>eudicotyledons</taxon>
        <taxon>Gunneridae</taxon>
        <taxon>Pentapetalae</taxon>
        <taxon>rosids</taxon>
        <taxon>malvids</taxon>
        <taxon>Brassicales</taxon>
        <taxon>Brassicaceae</taxon>
        <taxon>Brassiceae</taxon>
        <taxon>Raphanus</taxon>
    </lineage>
</organism>
<feature type="compositionally biased region" description="Acidic residues" evidence="5">
    <location>
        <begin position="229"/>
        <end position="241"/>
    </location>
</feature>
<dbReference type="Pfam" id="PF10551">
    <property type="entry name" value="MULE"/>
    <property type="match status" value="1"/>
</dbReference>
<dbReference type="GeneID" id="108809736"/>
<evidence type="ECO:0000256" key="3">
    <source>
        <dbReference type="ARBA" id="ARBA00022833"/>
    </source>
</evidence>
<keyword evidence="2 4" id="KW-0863">Zinc-finger</keyword>
<dbReference type="InterPro" id="IPR007527">
    <property type="entry name" value="Znf_SWIM"/>
</dbReference>